<feature type="transmembrane region" description="Helical" evidence="1">
    <location>
        <begin position="20"/>
        <end position="43"/>
    </location>
</feature>
<keyword evidence="3" id="KW-1185">Reference proteome</keyword>
<proteinExistence type="predicted"/>
<sequence length="271" mass="30467">MRKWHLVYLHLVCRPKESSFLFLLQNSLLLLPILHLPPVYSLSVVSCPVLSDNMRRFATTASATFHLTAILIHSYFFAAFLVLMMVDYNTECPALIYSSPAILDRKPGGVSRFPFVLSSIFEPYGVSESLRMVFDGQWTVTNPLARLPAPKLDITIGASIWQTAYIDTALSLEALLCPVVCCPELMVPTFTVEAKCFQHPEYAARQNRLNGAIMLRNIQEKNEEVMVSTFCLAFLGDMPQQQVYQTLVAVRGLAARTYELFPNRSPGTTYS</sequence>
<accession>A0A443HS11</accession>
<comment type="caution">
    <text evidence="2">The sequence shown here is derived from an EMBL/GenBank/DDBJ whole genome shotgun (WGS) entry which is preliminary data.</text>
</comment>
<evidence type="ECO:0000313" key="2">
    <source>
        <dbReference type="EMBL" id="RWQ94612.1"/>
    </source>
</evidence>
<dbReference type="RefSeq" id="XP_028484257.1">
    <property type="nucleotide sequence ID" value="XM_028633677.1"/>
</dbReference>
<dbReference type="VEuPathDB" id="FungiDB:C8Q69DRAFT_528695"/>
<name>A0A443HS11_BYSSP</name>
<dbReference type="GeneID" id="39602954"/>
<keyword evidence="1" id="KW-0812">Transmembrane</keyword>
<evidence type="ECO:0000313" key="3">
    <source>
        <dbReference type="Proteomes" id="UP000283841"/>
    </source>
</evidence>
<protein>
    <submittedName>
        <fullName evidence="2">Uncharacterized protein</fullName>
    </submittedName>
</protein>
<feature type="transmembrane region" description="Helical" evidence="1">
    <location>
        <begin position="63"/>
        <end position="86"/>
    </location>
</feature>
<reference evidence="2 3" key="1">
    <citation type="journal article" date="2018" name="Front. Microbiol.">
        <title>Genomic and genetic insights into a cosmopolitan fungus, Paecilomyces variotii (Eurotiales).</title>
        <authorList>
            <person name="Urquhart A.S."/>
            <person name="Mondo S.J."/>
            <person name="Makela M.R."/>
            <person name="Hane J.K."/>
            <person name="Wiebenga A."/>
            <person name="He G."/>
            <person name="Mihaltcheva S."/>
            <person name="Pangilinan J."/>
            <person name="Lipzen A."/>
            <person name="Barry K."/>
            <person name="de Vries R.P."/>
            <person name="Grigoriev I.V."/>
            <person name="Idnurm A."/>
        </authorList>
    </citation>
    <scope>NUCLEOTIDE SEQUENCE [LARGE SCALE GENOMIC DNA]</scope>
    <source>
        <strain evidence="2 3">CBS 101075</strain>
    </source>
</reference>
<keyword evidence="1" id="KW-1133">Transmembrane helix</keyword>
<keyword evidence="1" id="KW-0472">Membrane</keyword>
<dbReference type="EMBL" id="RCNU01000007">
    <property type="protein sequence ID" value="RWQ94612.1"/>
    <property type="molecule type" value="Genomic_DNA"/>
</dbReference>
<organism evidence="2 3">
    <name type="scientific">Byssochlamys spectabilis</name>
    <name type="common">Paecilomyces variotii</name>
    <dbReference type="NCBI Taxonomy" id="264951"/>
    <lineage>
        <taxon>Eukaryota</taxon>
        <taxon>Fungi</taxon>
        <taxon>Dikarya</taxon>
        <taxon>Ascomycota</taxon>
        <taxon>Pezizomycotina</taxon>
        <taxon>Eurotiomycetes</taxon>
        <taxon>Eurotiomycetidae</taxon>
        <taxon>Eurotiales</taxon>
        <taxon>Thermoascaceae</taxon>
        <taxon>Paecilomyces</taxon>
    </lineage>
</organism>
<dbReference type="Proteomes" id="UP000283841">
    <property type="component" value="Unassembled WGS sequence"/>
</dbReference>
<dbReference type="AlphaFoldDB" id="A0A443HS11"/>
<gene>
    <name evidence="2" type="ORF">C8Q69DRAFT_528695</name>
</gene>
<evidence type="ECO:0000256" key="1">
    <source>
        <dbReference type="SAM" id="Phobius"/>
    </source>
</evidence>